<name>A0A438DD78_VITVI</name>
<evidence type="ECO:0000313" key="1">
    <source>
        <dbReference type="EMBL" id="RVW33412.1"/>
    </source>
</evidence>
<gene>
    <name evidence="2" type="ORF">CK203_065049</name>
    <name evidence="1" type="ORF">CK203_098887</name>
</gene>
<protein>
    <submittedName>
        <fullName evidence="1">Uncharacterized protein</fullName>
    </submittedName>
</protein>
<sequence length="44" mass="5085">MADKTIGGCIRTPRPDAFCRDVRHQQQPHLYVLTNCEDVIPFIE</sequence>
<proteinExistence type="predicted"/>
<dbReference type="EMBL" id="QGNW01000552">
    <property type="protein sequence ID" value="RVW68043.1"/>
    <property type="molecule type" value="Genomic_DNA"/>
</dbReference>
<evidence type="ECO:0000313" key="2">
    <source>
        <dbReference type="EMBL" id="RVW68043.1"/>
    </source>
</evidence>
<organism evidence="1 3">
    <name type="scientific">Vitis vinifera</name>
    <name type="common">Grape</name>
    <dbReference type="NCBI Taxonomy" id="29760"/>
    <lineage>
        <taxon>Eukaryota</taxon>
        <taxon>Viridiplantae</taxon>
        <taxon>Streptophyta</taxon>
        <taxon>Embryophyta</taxon>
        <taxon>Tracheophyta</taxon>
        <taxon>Spermatophyta</taxon>
        <taxon>Magnoliopsida</taxon>
        <taxon>eudicotyledons</taxon>
        <taxon>Gunneridae</taxon>
        <taxon>Pentapetalae</taxon>
        <taxon>rosids</taxon>
        <taxon>Vitales</taxon>
        <taxon>Vitaceae</taxon>
        <taxon>Viteae</taxon>
        <taxon>Vitis</taxon>
    </lineage>
</organism>
<accession>A0A438DD78</accession>
<comment type="caution">
    <text evidence="1">The sequence shown here is derived from an EMBL/GenBank/DDBJ whole genome shotgun (WGS) entry which is preliminary data.</text>
</comment>
<reference evidence="1 3" key="1">
    <citation type="journal article" date="2018" name="PLoS Genet.">
        <title>Population sequencing reveals clonal diversity and ancestral inbreeding in the grapevine cultivar Chardonnay.</title>
        <authorList>
            <person name="Roach M.J."/>
            <person name="Johnson D.L."/>
            <person name="Bohlmann J."/>
            <person name="van Vuuren H.J."/>
            <person name="Jones S.J."/>
            <person name="Pretorius I.S."/>
            <person name="Schmidt S.A."/>
            <person name="Borneman A.R."/>
        </authorList>
    </citation>
    <scope>NUCLEOTIDE SEQUENCE [LARGE SCALE GENOMIC DNA]</scope>
    <source>
        <strain evidence="3">cv. Chardonnay</strain>
        <strain evidence="1">I10V1</strain>
        <tissue evidence="1">Leaf</tissue>
    </source>
</reference>
<dbReference type="EMBL" id="QGNW01001679">
    <property type="protein sequence ID" value="RVW33412.1"/>
    <property type="molecule type" value="Genomic_DNA"/>
</dbReference>
<dbReference type="AlphaFoldDB" id="A0A438DD78"/>
<evidence type="ECO:0000313" key="3">
    <source>
        <dbReference type="Proteomes" id="UP000288805"/>
    </source>
</evidence>
<dbReference type="Proteomes" id="UP000288805">
    <property type="component" value="Unassembled WGS sequence"/>
</dbReference>